<dbReference type="FunFam" id="3.40.47.10:FF:000015">
    <property type="entry name" value="3-oxoacyl-[acyl-carrier-protein] synthase, mitochondrial"/>
    <property type="match status" value="1"/>
</dbReference>
<organism evidence="12 13">
    <name type="scientific">Capsaspora owczarzaki (strain ATCC 30864)</name>
    <dbReference type="NCBI Taxonomy" id="595528"/>
    <lineage>
        <taxon>Eukaryota</taxon>
        <taxon>Filasterea</taxon>
        <taxon>Capsaspora</taxon>
    </lineage>
</organism>
<dbReference type="PANTHER" id="PTHR11712">
    <property type="entry name" value="POLYKETIDE SYNTHASE-RELATED"/>
    <property type="match status" value="1"/>
</dbReference>
<dbReference type="GO" id="GO:0006633">
    <property type="term" value="P:fatty acid biosynthetic process"/>
    <property type="evidence" value="ECO:0007669"/>
    <property type="project" value="UniProtKB-KW"/>
</dbReference>
<dbReference type="PROSITE" id="PS00606">
    <property type="entry name" value="KS3_1"/>
    <property type="match status" value="1"/>
</dbReference>
<keyword evidence="7" id="KW-0275">Fatty acid biosynthesis</keyword>
<name>A0A0D2WN48_CAPO3</name>
<comment type="similarity">
    <text evidence="1 10">Belongs to the thiolase-like superfamily. Beta-ketoacyl-ACP synthases family.</text>
</comment>
<evidence type="ECO:0000256" key="2">
    <source>
        <dbReference type="ARBA" id="ARBA00013191"/>
    </source>
</evidence>
<dbReference type="GO" id="GO:0005739">
    <property type="term" value="C:mitochondrion"/>
    <property type="evidence" value="ECO:0007669"/>
    <property type="project" value="TreeGrafter"/>
</dbReference>
<dbReference type="InterPro" id="IPR017568">
    <property type="entry name" value="3-oxoacyl-ACP_synth-2"/>
</dbReference>
<evidence type="ECO:0000256" key="8">
    <source>
        <dbReference type="ARBA" id="ARBA00023315"/>
    </source>
</evidence>
<dbReference type="Gene3D" id="3.40.47.10">
    <property type="match status" value="2"/>
</dbReference>
<feature type="active site" description="For beta-ketoacyl synthase activity" evidence="9">
    <location>
        <position position="124"/>
    </location>
</feature>
<dbReference type="InterPro" id="IPR014030">
    <property type="entry name" value="Ketoacyl_synth_N"/>
</dbReference>
<accession>A0A0D2WN48</accession>
<evidence type="ECO:0000259" key="11">
    <source>
        <dbReference type="PROSITE" id="PS52004"/>
    </source>
</evidence>
<dbReference type="PROSITE" id="PS52004">
    <property type="entry name" value="KS3_2"/>
    <property type="match status" value="1"/>
</dbReference>
<dbReference type="Pfam" id="PF00109">
    <property type="entry name" value="ketoacyl-synt"/>
    <property type="match status" value="1"/>
</dbReference>
<evidence type="ECO:0000256" key="3">
    <source>
        <dbReference type="ARBA" id="ARBA00022516"/>
    </source>
</evidence>
<dbReference type="InterPro" id="IPR014031">
    <property type="entry name" value="Ketoacyl_synth_C"/>
</dbReference>
<dbReference type="PANTHER" id="PTHR11712:SF336">
    <property type="entry name" value="3-OXOACYL-[ACYL-CARRIER-PROTEIN] SYNTHASE, MITOCHONDRIAL"/>
    <property type="match status" value="1"/>
</dbReference>
<keyword evidence="3" id="KW-0444">Lipid biosynthesis</keyword>
<keyword evidence="6" id="KW-0443">Lipid metabolism</keyword>
<dbReference type="NCBIfam" id="NF005589">
    <property type="entry name" value="PRK07314.1"/>
    <property type="match status" value="1"/>
</dbReference>
<evidence type="ECO:0000256" key="4">
    <source>
        <dbReference type="ARBA" id="ARBA00022679"/>
    </source>
</evidence>
<dbReference type="GO" id="GO:0004315">
    <property type="term" value="F:3-oxoacyl-[acyl-carrier-protein] synthase activity"/>
    <property type="evidence" value="ECO:0007669"/>
    <property type="project" value="UniProtKB-EC"/>
</dbReference>
<evidence type="ECO:0000256" key="9">
    <source>
        <dbReference type="PIRSR" id="PIRSR000447-1"/>
    </source>
</evidence>
<evidence type="ECO:0000256" key="7">
    <source>
        <dbReference type="ARBA" id="ARBA00023160"/>
    </source>
</evidence>
<evidence type="ECO:0000313" key="12">
    <source>
        <dbReference type="EMBL" id="KJE91748.1"/>
    </source>
</evidence>
<sequence>MPDFIQFAMAAASQALDDAGWHPKTDAEQRETGVAIGCGMVSMDDMATASALFAPPTTSAPAAAAAAAAAVVAQTDAGTSFDNRPGYRKLSPFFVPRILVNMASGHVSIRHGLRGVNHSVSTACATGAHAIGDAFRFIRNGDAEVMVAGGTEACITPLSVAGFCKVKALSTAFNDSPKLASRPFDERRDGFVIGEGSGVLVLEEYEHAKRRGATIYAEIRGYGLSGDAFHMTAPSEDGRGAIHCMESAIRQAGLTPADVDYVNAHATSTPLGDAVENRAIKTVFGAHATSLAISSTKGAIGHLLGAAGAVEAIFSVLAISEKMVPPTANLESQSTEFTLDYTPKVAKPRVIRAALSNSFGFGGTNASLCFGSIA</sequence>
<dbReference type="Proteomes" id="UP000008743">
    <property type="component" value="Unassembled WGS sequence"/>
</dbReference>
<evidence type="ECO:0000256" key="6">
    <source>
        <dbReference type="ARBA" id="ARBA00023098"/>
    </source>
</evidence>
<dbReference type="InterPro" id="IPR018201">
    <property type="entry name" value="Ketoacyl_synth_AS"/>
</dbReference>
<protein>
    <recommendedName>
        <fullName evidence="2">beta-ketoacyl-[acyl-carrier-protein] synthase I</fullName>
        <ecNumber evidence="2">2.3.1.41</ecNumber>
    </recommendedName>
</protein>
<evidence type="ECO:0000256" key="5">
    <source>
        <dbReference type="ARBA" id="ARBA00022832"/>
    </source>
</evidence>
<keyword evidence="13" id="KW-1185">Reference proteome</keyword>
<dbReference type="EC" id="2.3.1.41" evidence="2"/>
<dbReference type="InterPro" id="IPR000794">
    <property type="entry name" value="Beta-ketoacyl_synthase"/>
</dbReference>
<dbReference type="CDD" id="cd00834">
    <property type="entry name" value="KAS_I_II"/>
    <property type="match status" value="1"/>
</dbReference>
<reference evidence="13" key="1">
    <citation type="submission" date="2011-02" db="EMBL/GenBank/DDBJ databases">
        <title>The Genome Sequence of Capsaspora owczarzaki ATCC 30864.</title>
        <authorList>
            <person name="Russ C."/>
            <person name="Cuomo C."/>
            <person name="Burger G."/>
            <person name="Gray M.W."/>
            <person name="Holland P.W.H."/>
            <person name="King N."/>
            <person name="Lang F.B.F."/>
            <person name="Roger A.J."/>
            <person name="Ruiz-Trillo I."/>
            <person name="Young S.K."/>
            <person name="Zeng Q."/>
            <person name="Gargeya S."/>
            <person name="Alvarado L."/>
            <person name="Berlin A."/>
            <person name="Chapman S.B."/>
            <person name="Chen Z."/>
            <person name="Freedman E."/>
            <person name="Gellesch M."/>
            <person name="Goldberg J."/>
            <person name="Griggs A."/>
            <person name="Gujja S."/>
            <person name="Heilman E."/>
            <person name="Heiman D."/>
            <person name="Howarth C."/>
            <person name="Mehta T."/>
            <person name="Neiman D."/>
            <person name="Pearson M."/>
            <person name="Roberts A."/>
            <person name="Saif S."/>
            <person name="Shea T."/>
            <person name="Shenoy N."/>
            <person name="Sisk P."/>
            <person name="Stolte C."/>
            <person name="Sykes S."/>
            <person name="White J."/>
            <person name="Yandava C."/>
            <person name="Haas B."/>
            <person name="Nusbaum C."/>
            <person name="Birren B."/>
        </authorList>
    </citation>
    <scope>NUCLEOTIDE SEQUENCE</scope>
    <source>
        <strain evidence="13">ATCC 30864</strain>
    </source>
</reference>
<dbReference type="SMART" id="SM00825">
    <property type="entry name" value="PKS_KS"/>
    <property type="match status" value="1"/>
</dbReference>
<dbReference type="PIRSF" id="PIRSF000447">
    <property type="entry name" value="KAS_II"/>
    <property type="match status" value="1"/>
</dbReference>
<dbReference type="EMBL" id="KE346363">
    <property type="protein sequence ID" value="KJE91748.1"/>
    <property type="molecule type" value="Genomic_DNA"/>
</dbReference>
<gene>
    <name evidence="12" type="ORF">CAOG_002841</name>
</gene>
<keyword evidence="8" id="KW-0012">Acyltransferase</keyword>
<dbReference type="InterPro" id="IPR020841">
    <property type="entry name" value="PKS_Beta-ketoAc_synthase_dom"/>
</dbReference>
<feature type="domain" description="Ketosynthase family 3 (KS3)" evidence="11">
    <location>
        <begin position="1"/>
        <end position="372"/>
    </location>
</feature>
<evidence type="ECO:0000256" key="1">
    <source>
        <dbReference type="ARBA" id="ARBA00008467"/>
    </source>
</evidence>
<proteinExistence type="inferred from homology"/>
<dbReference type="AlphaFoldDB" id="A0A0D2WN48"/>
<dbReference type="Pfam" id="PF02801">
    <property type="entry name" value="Ketoacyl-synt_C"/>
    <property type="match status" value="1"/>
</dbReference>
<dbReference type="OrthoDB" id="5334845at2759"/>
<dbReference type="SUPFAM" id="SSF53901">
    <property type="entry name" value="Thiolase-like"/>
    <property type="match status" value="2"/>
</dbReference>
<keyword evidence="5" id="KW-0276">Fatty acid metabolism</keyword>
<keyword evidence="4 10" id="KW-0808">Transferase</keyword>
<evidence type="ECO:0000256" key="10">
    <source>
        <dbReference type="RuleBase" id="RU003694"/>
    </source>
</evidence>
<dbReference type="InterPro" id="IPR016039">
    <property type="entry name" value="Thiolase-like"/>
</dbReference>
<evidence type="ECO:0000313" key="13">
    <source>
        <dbReference type="Proteomes" id="UP000008743"/>
    </source>
</evidence>